<name>A0A3P8VWG9_CYNSE</name>
<feature type="transmembrane region" description="Helical" evidence="1">
    <location>
        <begin position="27"/>
        <end position="48"/>
    </location>
</feature>
<evidence type="ECO:0000313" key="2">
    <source>
        <dbReference type="Ensembl" id="ENSCSEP00000017671.1"/>
    </source>
</evidence>
<reference evidence="2 3" key="1">
    <citation type="journal article" date="2014" name="Nat. Genet.">
        <title>Whole-genome sequence of a flatfish provides insights into ZW sex chromosome evolution and adaptation to a benthic lifestyle.</title>
        <authorList>
            <person name="Chen S."/>
            <person name="Zhang G."/>
            <person name="Shao C."/>
            <person name="Huang Q."/>
            <person name="Liu G."/>
            <person name="Zhang P."/>
            <person name="Song W."/>
            <person name="An N."/>
            <person name="Chalopin D."/>
            <person name="Volff J.N."/>
            <person name="Hong Y."/>
            <person name="Li Q."/>
            <person name="Sha Z."/>
            <person name="Zhou H."/>
            <person name="Xie M."/>
            <person name="Yu Q."/>
            <person name="Liu Y."/>
            <person name="Xiang H."/>
            <person name="Wang N."/>
            <person name="Wu K."/>
            <person name="Yang C."/>
            <person name="Zhou Q."/>
            <person name="Liao X."/>
            <person name="Yang L."/>
            <person name="Hu Q."/>
            <person name="Zhang J."/>
            <person name="Meng L."/>
            <person name="Jin L."/>
            <person name="Tian Y."/>
            <person name="Lian J."/>
            <person name="Yang J."/>
            <person name="Miao G."/>
            <person name="Liu S."/>
            <person name="Liang Z."/>
            <person name="Yan F."/>
            <person name="Li Y."/>
            <person name="Sun B."/>
            <person name="Zhang H."/>
            <person name="Zhang J."/>
            <person name="Zhu Y."/>
            <person name="Du M."/>
            <person name="Zhao Y."/>
            <person name="Schartl M."/>
            <person name="Tang Q."/>
            <person name="Wang J."/>
        </authorList>
    </citation>
    <scope>NUCLEOTIDE SEQUENCE</scope>
</reference>
<keyword evidence="1" id="KW-0472">Membrane</keyword>
<reference evidence="2" key="2">
    <citation type="submission" date="2025-08" db="UniProtKB">
        <authorList>
            <consortium name="Ensembl"/>
        </authorList>
    </citation>
    <scope>IDENTIFICATION</scope>
</reference>
<accession>A0A3P8VWG9</accession>
<protein>
    <submittedName>
        <fullName evidence="2">Uncharacterized protein</fullName>
    </submittedName>
</protein>
<proteinExistence type="predicted"/>
<dbReference type="Ensembl" id="ENSCSET00000017890.1">
    <property type="protein sequence ID" value="ENSCSEP00000017671.1"/>
    <property type="gene ID" value="ENSCSEG00000011337.1"/>
</dbReference>
<dbReference type="InParanoid" id="A0A3P8VWG9"/>
<keyword evidence="3" id="KW-1185">Reference proteome</keyword>
<dbReference type="GeneTree" id="ENSGT01030000235509"/>
<reference evidence="2" key="3">
    <citation type="submission" date="2025-09" db="UniProtKB">
        <authorList>
            <consortium name="Ensembl"/>
        </authorList>
    </citation>
    <scope>IDENTIFICATION</scope>
</reference>
<evidence type="ECO:0000256" key="1">
    <source>
        <dbReference type="SAM" id="Phobius"/>
    </source>
</evidence>
<evidence type="ECO:0000313" key="3">
    <source>
        <dbReference type="Proteomes" id="UP000265120"/>
    </source>
</evidence>
<keyword evidence="1" id="KW-1133">Transmembrane helix</keyword>
<dbReference type="Proteomes" id="UP000265120">
    <property type="component" value="Chromosome 13"/>
</dbReference>
<keyword evidence="1" id="KW-0812">Transmembrane</keyword>
<sequence>NIVYVWCFFFPVLFSLFLETEANYERLRIAGLVCAFLLMIGGLSVIICKCPQFNKDTNMDLFNHL</sequence>
<dbReference type="Gene3D" id="1.20.5.780">
    <property type="entry name" value="Single helix bin"/>
    <property type="match status" value="1"/>
</dbReference>
<dbReference type="OMA" id="KNTHMDK"/>
<dbReference type="AlphaFoldDB" id="A0A3P8VWG9"/>
<dbReference type="STRING" id="244447.ENSCSEP00000017671"/>
<organism evidence="2 3">
    <name type="scientific">Cynoglossus semilaevis</name>
    <name type="common">Tongue sole</name>
    <dbReference type="NCBI Taxonomy" id="244447"/>
    <lineage>
        <taxon>Eukaryota</taxon>
        <taxon>Metazoa</taxon>
        <taxon>Chordata</taxon>
        <taxon>Craniata</taxon>
        <taxon>Vertebrata</taxon>
        <taxon>Euteleostomi</taxon>
        <taxon>Actinopterygii</taxon>
        <taxon>Neopterygii</taxon>
        <taxon>Teleostei</taxon>
        <taxon>Neoteleostei</taxon>
        <taxon>Acanthomorphata</taxon>
        <taxon>Carangaria</taxon>
        <taxon>Pleuronectiformes</taxon>
        <taxon>Pleuronectoidei</taxon>
        <taxon>Cynoglossidae</taxon>
        <taxon>Cynoglossinae</taxon>
        <taxon>Cynoglossus</taxon>
    </lineage>
</organism>